<evidence type="ECO:0000313" key="1">
    <source>
        <dbReference type="EMBL" id="BCK77653.1"/>
    </source>
</evidence>
<gene>
    <name evidence="1" type="ORF">EMQ_3259</name>
</gene>
<dbReference type="EMBL" id="AP023410">
    <property type="protein sequence ID" value="BCK77653.1"/>
    <property type="molecule type" value="Genomic_DNA"/>
</dbReference>
<proteinExistence type="predicted"/>
<dbReference type="Proteomes" id="UP000516424">
    <property type="component" value="Chromosome"/>
</dbReference>
<dbReference type="AlphaFoldDB" id="A0AB33IHW9"/>
<evidence type="ECO:0000313" key="2">
    <source>
        <dbReference type="Proteomes" id="UP000516424"/>
    </source>
</evidence>
<organism evidence="1 2">
    <name type="scientific">Acetobacter aceti NBRC 14818</name>
    <dbReference type="NCBI Taxonomy" id="887700"/>
    <lineage>
        <taxon>Bacteria</taxon>
        <taxon>Pseudomonadati</taxon>
        <taxon>Pseudomonadota</taxon>
        <taxon>Alphaproteobacteria</taxon>
        <taxon>Acetobacterales</taxon>
        <taxon>Acetobacteraceae</taxon>
        <taxon>Acetobacter</taxon>
        <taxon>Acetobacter subgen. Acetobacter</taxon>
    </lineage>
</organism>
<name>A0AB33IHW9_ACEAC</name>
<accession>A0AB33IHW9</accession>
<keyword evidence="2" id="KW-1185">Reference proteome</keyword>
<protein>
    <submittedName>
        <fullName evidence="1">Uncharacterized protein</fullName>
    </submittedName>
</protein>
<sequence>MACLVAAHGDPLELLEFAEEVFDKMARFEQGFIERASVEAVFALGTVHNPVHIESLIGKKAPKIRQLNKGATPTVL</sequence>
<reference evidence="1 2" key="1">
    <citation type="journal article" date="2011" name="Microbiology">
        <title>Transcriptome response to different carbon sources in Acetobacter aceti.</title>
        <authorList>
            <person name="Sakurai K."/>
            <person name="Arai H."/>
            <person name="Ishii M."/>
            <person name="Igarashi Y."/>
        </authorList>
    </citation>
    <scope>NUCLEOTIDE SEQUENCE [LARGE SCALE GENOMIC DNA]</scope>
    <source>
        <strain evidence="1 2">NBRC 14818</strain>
    </source>
</reference>